<comment type="subcellular location">
    <subcellularLocation>
        <location evidence="1">Nucleus</location>
    </subcellularLocation>
</comment>
<feature type="region of interest" description="Disordered" evidence="14">
    <location>
        <begin position="265"/>
        <end position="363"/>
    </location>
</feature>
<dbReference type="InterPro" id="IPR000571">
    <property type="entry name" value="Znf_CCCH"/>
</dbReference>
<feature type="compositionally biased region" description="Basic residues" evidence="14">
    <location>
        <begin position="721"/>
        <end position="732"/>
    </location>
</feature>
<dbReference type="GO" id="GO:0030015">
    <property type="term" value="C:CCR4-NOT core complex"/>
    <property type="evidence" value="ECO:0007669"/>
    <property type="project" value="UniProtKB-ARBA"/>
</dbReference>
<feature type="coiled-coil region" evidence="13">
    <location>
        <begin position="78"/>
        <end position="106"/>
    </location>
</feature>
<dbReference type="InterPro" id="IPR035979">
    <property type="entry name" value="RBD_domain_sf"/>
</dbReference>
<feature type="region of interest" description="Disordered" evidence="14">
    <location>
        <begin position="718"/>
        <end position="742"/>
    </location>
</feature>
<feature type="region of interest" description="Disordered" evidence="14">
    <location>
        <begin position="561"/>
        <end position="636"/>
    </location>
</feature>
<dbReference type="Gene3D" id="3.30.70.330">
    <property type="match status" value="1"/>
</dbReference>
<dbReference type="FunFam" id="3.30.40.10:FF:000006">
    <property type="entry name" value="CCR4-NOT transcription complex subunit 4"/>
    <property type="match status" value="1"/>
</dbReference>
<evidence type="ECO:0000256" key="6">
    <source>
        <dbReference type="ARBA" id="ARBA00022884"/>
    </source>
</evidence>
<gene>
    <name evidence="18" type="ORF">GcM3_210008</name>
</gene>
<evidence type="ECO:0000256" key="10">
    <source>
        <dbReference type="ARBA" id="ARBA00023242"/>
    </source>
</evidence>
<evidence type="ECO:0000256" key="8">
    <source>
        <dbReference type="ARBA" id="ARBA00023054"/>
    </source>
</evidence>
<proteinExistence type="predicted"/>
<keyword evidence="9" id="KW-0804">Transcription</keyword>
<evidence type="ECO:0000256" key="1">
    <source>
        <dbReference type="ARBA" id="ARBA00004123"/>
    </source>
</evidence>
<evidence type="ECO:0000259" key="16">
    <source>
        <dbReference type="PROSITE" id="PS50102"/>
    </source>
</evidence>
<keyword evidence="19" id="KW-1185">Reference proteome</keyword>
<dbReference type="InterPro" id="IPR001841">
    <property type="entry name" value="Znf_RING"/>
</dbReference>
<feature type="domain" description="RING-type" evidence="15">
    <location>
        <begin position="15"/>
        <end position="55"/>
    </location>
</feature>
<dbReference type="SUPFAM" id="SSF57850">
    <property type="entry name" value="RING/U-box"/>
    <property type="match status" value="1"/>
</dbReference>
<dbReference type="PANTHER" id="PTHR12603:SF0">
    <property type="entry name" value="CCR4-NOT TRANSCRIPTION COMPLEX SUBUNIT 4"/>
    <property type="match status" value="1"/>
</dbReference>
<keyword evidence="7" id="KW-0805">Transcription regulation</keyword>
<sequence>MSPQDSFIDEDEDLCPLCVEEFDLYDKNFRPCPCGYQFCFNNIKNNINGLCPACRRPYDEKTIEWKVVTQEEIAQFKATVQKNAKKKQEQRHKEAQKREVESMNRKHLSGLRVVQKNLVYVVGISPGIPEQEILSTLRGEKYFGQYGKIIKIVVSNKKQNDSGSGGQSLGVYVTFARKEDAAKCIAAVNGSTNGDRVLRAQLGTTKYCSAYLRNEACTNKNCMFLHEPGDNDDSYSRQDLSSINSVNQQRPFSSMVSGASSSKNFTYTQNLSSPTPQPQVMARETSVDGSDNGDGSALPSSASWANRGLPQRFRRDSHSTSGATSSPATSQAVPSSAKATEETVDEVQKPKPESSYPAPTENTKTAHIISTNYDLVLISLLKAIKTSSLSFPPPRPVGEAVKNPPYPPLFDDRGGRKRRAMREQDDLLSRNSKVFPEELNPMPELLEEEAPESGSLQLGGEPEDRETGREGVPNPNFHNQRQSSLQISNQTATNIGPFGPRLSQALPKKMNNVSSLNGRALTPMQQQQLMLLKSGQQSEMIDQFPPGMGTQHIQHSALFQQGHGRQASRYNFNNDAPSSSNSVKTSTNSKLMSQQASMMPSGNHTQQTGFYPSMQGPPPGLKSSGTPPTSGSMFSQNLGFNNSVSNTLLGGIQKENSGEMLRDMVRGRGVTSGTQVHDTGKREFMFPSFLNQYPSTSSTPASAMASIYGPQTGSFHDFGQKQKKKGKKHRHVNTSSSGGGGLVDLADPSILQARMQQQQQNNVGVGQRLFGGQAQGGYNPNMMYGTGFARW</sequence>
<dbReference type="GO" id="GO:0003723">
    <property type="term" value="F:RNA binding"/>
    <property type="evidence" value="ECO:0007669"/>
    <property type="project" value="UniProtKB-UniRule"/>
</dbReference>
<keyword evidence="3 12" id="KW-0479">Metal-binding</keyword>
<dbReference type="AlphaFoldDB" id="A0A420HA92"/>
<dbReference type="InterPro" id="IPR039515">
    <property type="entry name" value="NOT4_mRING-HC-C4C4"/>
</dbReference>
<keyword evidence="2" id="KW-0678">Repressor</keyword>
<dbReference type="PROSITE" id="PS50102">
    <property type="entry name" value="RRM"/>
    <property type="match status" value="1"/>
</dbReference>
<keyword evidence="10" id="KW-0539">Nucleus</keyword>
<dbReference type="EMBL" id="MCBQ01021052">
    <property type="protein sequence ID" value="RKF54331.1"/>
    <property type="molecule type" value="Genomic_DNA"/>
</dbReference>
<dbReference type="InterPro" id="IPR034261">
    <property type="entry name" value="CNOT4_RRM"/>
</dbReference>
<keyword evidence="5 12" id="KW-0862">Zinc</keyword>
<dbReference type="CDD" id="cd12438">
    <property type="entry name" value="RRM_CNOT4"/>
    <property type="match status" value="1"/>
</dbReference>
<dbReference type="GO" id="GO:0000956">
    <property type="term" value="P:nuclear-transcribed mRNA catabolic process"/>
    <property type="evidence" value="ECO:0007669"/>
    <property type="project" value="UniProtKB-ARBA"/>
</dbReference>
<dbReference type="InterPro" id="IPR039780">
    <property type="entry name" value="Mot2"/>
</dbReference>
<evidence type="ECO:0000256" key="14">
    <source>
        <dbReference type="SAM" id="MobiDB-lite"/>
    </source>
</evidence>
<feature type="compositionally biased region" description="Polar residues" evidence="14">
    <location>
        <begin position="591"/>
        <end position="610"/>
    </location>
</feature>
<dbReference type="Pfam" id="PF14570">
    <property type="entry name" value="zf-RING_4"/>
    <property type="match status" value="1"/>
</dbReference>
<dbReference type="PROSITE" id="PS50089">
    <property type="entry name" value="ZF_RING_2"/>
    <property type="match status" value="1"/>
</dbReference>
<feature type="region of interest" description="Disordered" evidence="14">
    <location>
        <begin position="447"/>
        <end position="479"/>
    </location>
</feature>
<dbReference type="Gene3D" id="3.30.40.10">
    <property type="entry name" value="Zinc/RING finger domain, C3HC4 (zinc finger)"/>
    <property type="match status" value="1"/>
</dbReference>
<evidence type="ECO:0000256" key="9">
    <source>
        <dbReference type="ARBA" id="ARBA00023163"/>
    </source>
</evidence>
<evidence type="ECO:0000256" key="2">
    <source>
        <dbReference type="ARBA" id="ARBA00022491"/>
    </source>
</evidence>
<keyword evidence="6 11" id="KW-0694">RNA-binding</keyword>
<evidence type="ECO:0000256" key="3">
    <source>
        <dbReference type="ARBA" id="ARBA00022723"/>
    </source>
</evidence>
<dbReference type="SMART" id="SM00361">
    <property type="entry name" value="RRM_1"/>
    <property type="match status" value="1"/>
</dbReference>
<dbReference type="PANTHER" id="PTHR12603">
    <property type="entry name" value="CCR4-NOT TRANSCRIPTION COMPLEX RELATED"/>
    <property type="match status" value="1"/>
</dbReference>
<dbReference type="Proteomes" id="UP000283383">
    <property type="component" value="Unassembled WGS sequence"/>
</dbReference>
<evidence type="ECO:0000256" key="5">
    <source>
        <dbReference type="ARBA" id="ARBA00022833"/>
    </source>
</evidence>
<evidence type="ECO:0000256" key="7">
    <source>
        <dbReference type="ARBA" id="ARBA00023015"/>
    </source>
</evidence>
<evidence type="ECO:0000313" key="19">
    <source>
        <dbReference type="Proteomes" id="UP000283383"/>
    </source>
</evidence>
<dbReference type="GO" id="GO:0061630">
    <property type="term" value="F:ubiquitin protein ligase activity"/>
    <property type="evidence" value="ECO:0007669"/>
    <property type="project" value="UniProtKB-ARBA"/>
</dbReference>
<dbReference type="PROSITE" id="PS50103">
    <property type="entry name" value="ZF_C3H1"/>
    <property type="match status" value="1"/>
</dbReference>
<dbReference type="InterPro" id="IPR012677">
    <property type="entry name" value="Nucleotide-bd_a/b_plait_sf"/>
</dbReference>
<feature type="compositionally biased region" description="Polar residues" evidence="14">
    <location>
        <begin position="568"/>
        <end position="577"/>
    </location>
</feature>
<dbReference type="GO" id="GO:0010557">
    <property type="term" value="P:positive regulation of macromolecule biosynthetic process"/>
    <property type="evidence" value="ECO:0007669"/>
    <property type="project" value="UniProtKB-ARBA"/>
</dbReference>
<protein>
    <submittedName>
        <fullName evidence="18">Component of the CCR4-NOT complex</fullName>
    </submittedName>
</protein>
<feature type="region of interest" description="Disordered" evidence="14">
    <location>
        <begin position="391"/>
        <end position="424"/>
    </location>
</feature>
<evidence type="ECO:0000256" key="12">
    <source>
        <dbReference type="PROSITE-ProRule" id="PRU00723"/>
    </source>
</evidence>
<feature type="zinc finger region" description="C3H1-type" evidence="12">
    <location>
        <begin position="202"/>
        <end position="229"/>
    </location>
</feature>
<dbReference type="GO" id="GO:0005634">
    <property type="term" value="C:nucleus"/>
    <property type="evidence" value="ECO:0007669"/>
    <property type="project" value="UniProtKB-SubCell"/>
</dbReference>
<accession>A0A420HA92</accession>
<dbReference type="STRING" id="62708.A0A420HA92"/>
<dbReference type="Pfam" id="PF00076">
    <property type="entry name" value="RRM_1"/>
    <property type="match status" value="1"/>
</dbReference>
<evidence type="ECO:0000256" key="13">
    <source>
        <dbReference type="SAM" id="Coils"/>
    </source>
</evidence>
<feature type="compositionally biased region" description="Polar residues" evidence="14">
    <location>
        <begin position="265"/>
        <end position="274"/>
    </location>
</feature>
<dbReference type="CDD" id="cd16618">
    <property type="entry name" value="mRING-HC-C4C4_CNOT4"/>
    <property type="match status" value="1"/>
</dbReference>
<feature type="domain" description="RRM" evidence="16">
    <location>
        <begin position="117"/>
        <end position="205"/>
    </location>
</feature>
<reference evidence="18 19" key="1">
    <citation type="journal article" date="2018" name="BMC Genomics">
        <title>Comparative genome analyses reveal sequence features reflecting distinct modes of host-adaptation between dicot and monocot powdery mildew.</title>
        <authorList>
            <person name="Wu Y."/>
            <person name="Ma X."/>
            <person name="Pan Z."/>
            <person name="Kale S.D."/>
            <person name="Song Y."/>
            <person name="King H."/>
            <person name="Zhang Q."/>
            <person name="Presley C."/>
            <person name="Deng X."/>
            <person name="Wei C.I."/>
            <person name="Xiao S."/>
        </authorList>
    </citation>
    <scope>NUCLEOTIDE SEQUENCE [LARGE SCALE GENOMIC DNA]</scope>
    <source>
        <strain evidence="18">UMSG3</strain>
    </source>
</reference>
<evidence type="ECO:0000259" key="15">
    <source>
        <dbReference type="PROSITE" id="PS50089"/>
    </source>
</evidence>
<dbReference type="InterPro" id="IPR000504">
    <property type="entry name" value="RRM_dom"/>
</dbReference>
<feature type="compositionally biased region" description="Polar residues" evidence="14">
    <location>
        <begin position="623"/>
        <end position="636"/>
    </location>
</feature>
<evidence type="ECO:0000256" key="4">
    <source>
        <dbReference type="ARBA" id="ARBA00022771"/>
    </source>
</evidence>
<evidence type="ECO:0000259" key="17">
    <source>
        <dbReference type="PROSITE" id="PS50103"/>
    </source>
</evidence>
<dbReference type="GO" id="GO:0016567">
    <property type="term" value="P:protein ubiquitination"/>
    <property type="evidence" value="ECO:0007669"/>
    <property type="project" value="TreeGrafter"/>
</dbReference>
<evidence type="ECO:0000313" key="18">
    <source>
        <dbReference type="EMBL" id="RKF54331.1"/>
    </source>
</evidence>
<feature type="compositionally biased region" description="Low complexity" evidence="14">
    <location>
        <begin position="319"/>
        <end position="332"/>
    </location>
</feature>
<dbReference type="FunFam" id="3.30.70.330:FF:000257">
    <property type="entry name" value="CCR4-NOT core complex subunit Not4"/>
    <property type="match status" value="1"/>
</dbReference>
<name>A0A420HA92_9PEZI</name>
<keyword evidence="8 13" id="KW-0175">Coiled coil</keyword>
<evidence type="ECO:0000256" key="11">
    <source>
        <dbReference type="PROSITE-ProRule" id="PRU00176"/>
    </source>
</evidence>
<feature type="domain" description="C3H1-type" evidence="17">
    <location>
        <begin position="202"/>
        <end position="229"/>
    </location>
</feature>
<dbReference type="InterPro" id="IPR013083">
    <property type="entry name" value="Znf_RING/FYVE/PHD"/>
</dbReference>
<comment type="caution">
    <text evidence="18">The sequence shown here is derived from an EMBL/GenBank/DDBJ whole genome shotgun (WGS) entry which is preliminary data.</text>
</comment>
<dbReference type="SUPFAM" id="SSF54928">
    <property type="entry name" value="RNA-binding domain, RBD"/>
    <property type="match status" value="1"/>
</dbReference>
<keyword evidence="4 12" id="KW-0863">Zinc-finger</keyword>
<organism evidence="18 19">
    <name type="scientific">Golovinomyces cichoracearum</name>
    <dbReference type="NCBI Taxonomy" id="62708"/>
    <lineage>
        <taxon>Eukaryota</taxon>
        <taxon>Fungi</taxon>
        <taxon>Dikarya</taxon>
        <taxon>Ascomycota</taxon>
        <taxon>Pezizomycotina</taxon>
        <taxon>Leotiomycetes</taxon>
        <taxon>Erysiphales</taxon>
        <taxon>Erysiphaceae</taxon>
        <taxon>Golovinomyces</taxon>
    </lineage>
</organism>
<dbReference type="InterPro" id="IPR003954">
    <property type="entry name" value="RRM_euk-type"/>
</dbReference>
<feature type="compositionally biased region" description="Low complexity" evidence="14">
    <location>
        <begin position="578"/>
        <end position="590"/>
    </location>
</feature>
<dbReference type="GO" id="GO:0051254">
    <property type="term" value="P:positive regulation of RNA metabolic process"/>
    <property type="evidence" value="ECO:0007669"/>
    <property type="project" value="UniProtKB-ARBA"/>
</dbReference>
<dbReference type="GO" id="GO:0008270">
    <property type="term" value="F:zinc ion binding"/>
    <property type="evidence" value="ECO:0007669"/>
    <property type="project" value="UniProtKB-KW"/>
</dbReference>